<accession>A0A382IPP0</accession>
<dbReference type="EMBL" id="UINC01068525">
    <property type="protein sequence ID" value="SVC01222.1"/>
    <property type="molecule type" value="Genomic_DNA"/>
</dbReference>
<gene>
    <name evidence="1" type="ORF">METZ01_LOCUS254076</name>
</gene>
<name>A0A382IPP0_9ZZZZ</name>
<proteinExistence type="predicted"/>
<evidence type="ECO:0000313" key="1">
    <source>
        <dbReference type="EMBL" id="SVC01222.1"/>
    </source>
</evidence>
<feature type="non-terminal residue" evidence="1">
    <location>
        <position position="26"/>
    </location>
</feature>
<dbReference type="AlphaFoldDB" id="A0A382IPP0"/>
<reference evidence="1" key="1">
    <citation type="submission" date="2018-05" db="EMBL/GenBank/DDBJ databases">
        <authorList>
            <person name="Lanie J.A."/>
            <person name="Ng W.-L."/>
            <person name="Kazmierczak K.M."/>
            <person name="Andrzejewski T.M."/>
            <person name="Davidsen T.M."/>
            <person name="Wayne K.J."/>
            <person name="Tettelin H."/>
            <person name="Glass J.I."/>
            <person name="Rusch D."/>
            <person name="Podicherti R."/>
            <person name="Tsui H.-C.T."/>
            <person name="Winkler M.E."/>
        </authorList>
    </citation>
    <scope>NUCLEOTIDE SEQUENCE</scope>
</reference>
<feature type="non-terminal residue" evidence="1">
    <location>
        <position position="1"/>
    </location>
</feature>
<organism evidence="1">
    <name type="scientific">marine metagenome</name>
    <dbReference type="NCBI Taxonomy" id="408172"/>
    <lineage>
        <taxon>unclassified sequences</taxon>
        <taxon>metagenomes</taxon>
        <taxon>ecological metagenomes</taxon>
    </lineage>
</organism>
<sequence>VNRKRFEGLVERALSRIPEVFREAME</sequence>
<protein>
    <submittedName>
        <fullName evidence="1">Uncharacterized protein</fullName>
    </submittedName>
</protein>